<accession>A0A4S8QIK7</accession>
<dbReference type="EMBL" id="STGY01000056">
    <property type="protein sequence ID" value="THV40564.1"/>
    <property type="molecule type" value="Genomic_DNA"/>
</dbReference>
<dbReference type="OrthoDB" id="3544497at2"/>
<reference evidence="2 3" key="2">
    <citation type="submission" date="2019-05" db="EMBL/GenBank/DDBJ databases">
        <title>Glycomyces buryatensis sp. nov.</title>
        <authorList>
            <person name="Nikitina E."/>
        </authorList>
    </citation>
    <scope>NUCLEOTIDE SEQUENCE [LARGE SCALE GENOMIC DNA]</scope>
    <source>
        <strain evidence="2 3">18</strain>
    </source>
</reference>
<evidence type="ECO:0000313" key="2">
    <source>
        <dbReference type="EMBL" id="THV40564.1"/>
    </source>
</evidence>
<name>A0A4S8QIK7_9ACTN</name>
<organism evidence="2 3">
    <name type="scientific">Glycomyces buryatensis</name>
    <dbReference type="NCBI Taxonomy" id="2570927"/>
    <lineage>
        <taxon>Bacteria</taxon>
        <taxon>Bacillati</taxon>
        <taxon>Actinomycetota</taxon>
        <taxon>Actinomycetes</taxon>
        <taxon>Glycomycetales</taxon>
        <taxon>Glycomycetaceae</taxon>
        <taxon>Glycomyces</taxon>
    </lineage>
</organism>
<comment type="caution">
    <text evidence="2">The sequence shown here is derived from an EMBL/GenBank/DDBJ whole genome shotgun (WGS) entry which is preliminary data.</text>
</comment>
<proteinExistence type="predicted"/>
<keyword evidence="3" id="KW-1185">Reference proteome</keyword>
<dbReference type="Proteomes" id="UP000308760">
    <property type="component" value="Unassembled WGS sequence"/>
</dbReference>
<feature type="region of interest" description="Disordered" evidence="1">
    <location>
        <begin position="275"/>
        <end position="309"/>
    </location>
</feature>
<evidence type="ECO:0000256" key="1">
    <source>
        <dbReference type="SAM" id="MobiDB-lite"/>
    </source>
</evidence>
<protein>
    <recommendedName>
        <fullName evidence="4">Helix-turn-helix domain-containing protein</fullName>
    </recommendedName>
</protein>
<feature type="region of interest" description="Disordered" evidence="1">
    <location>
        <begin position="175"/>
        <end position="207"/>
    </location>
</feature>
<dbReference type="AlphaFoldDB" id="A0A4S8QIK7"/>
<sequence length="382" mass="41127">MASSFEVDFFEVEPYDDPYVRTPLEWCRASLHWEDLGLLTWLRSHQPGFQFTESFIVNASPAGRDKVRVILRRLEKAGYLKRSKIRDAEGKIRGAKLALRATADPVVAALRAAKRAEPSTENPSLGVEQREHLGFEAPQALPTENPSEVADQGKQGVSAGRVLKTALPTLANPQQRKNIYKEPPPPTPSGPSAASIAAVARPEEAEGNDEIRKAAVALVATLPGNLTGGQRHRLTAAVAARLNTGWSAESLTTELTTDLAEVRSHAGLYKHRLAELPADPPTEVSAPQPDLPPLGDDAHDFDPDPADPDTCLRCPRPRENRIHQAAPRAVSAPNTPIRQHGSGYRDPGATQARSGRRTTAGPVEAGRLLHGLLPAGARSDAA</sequence>
<reference evidence="3" key="1">
    <citation type="submission" date="2019-04" db="EMBL/GenBank/DDBJ databases">
        <title>Nocardioides xinjiangensis sp. nov.</title>
        <authorList>
            <person name="Liu S."/>
        </authorList>
    </citation>
    <scope>NUCLEOTIDE SEQUENCE [LARGE SCALE GENOMIC DNA]</scope>
    <source>
        <strain evidence="3">18</strain>
    </source>
</reference>
<dbReference type="RefSeq" id="WP_136535339.1">
    <property type="nucleotide sequence ID" value="NZ_STGY01000056.1"/>
</dbReference>
<evidence type="ECO:0000313" key="3">
    <source>
        <dbReference type="Proteomes" id="UP000308760"/>
    </source>
</evidence>
<evidence type="ECO:0008006" key="4">
    <source>
        <dbReference type="Google" id="ProtNLM"/>
    </source>
</evidence>
<feature type="compositionally biased region" description="Low complexity" evidence="1">
    <location>
        <begin position="190"/>
        <end position="200"/>
    </location>
</feature>
<gene>
    <name evidence="2" type="ORF">FAB82_14960</name>
</gene>
<feature type="region of interest" description="Disordered" evidence="1">
    <location>
        <begin position="322"/>
        <end position="365"/>
    </location>
</feature>